<dbReference type="PANTHER" id="PTHR36964:SF1">
    <property type="entry name" value="PROTEIN-METHIONINE-SULFOXIDE REDUCTASE HEME-BINDING SUBUNIT MSRQ"/>
    <property type="match status" value="1"/>
</dbReference>
<reference evidence="10 12" key="1">
    <citation type="submission" date="2020-06" db="EMBL/GenBank/DDBJ databases">
        <title>Description of novel acetic acid bacteria.</title>
        <authorList>
            <person name="Sombolestani A."/>
        </authorList>
    </citation>
    <scope>NUCLEOTIDE SEQUENCE [LARGE SCALE GENOMIC DNA]</scope>
    <source>
        <strain evidence="10 12">LMG 26838</strain>
    </source>
</reference>
<dbReference type="GO" id="GO:0030091">
    <property type="term" value="P:protein repair"/>
    <property type="evidence" value="ECO:0007669"/>
    <property type="project" value="UniProtKB-UniRule"/>
</dbReference>
<dbReference type="AlphaFoldDB" id="A0A850NYE9"/>
<dbReference type="GO" id="GO:0005886">
    <property type="term" value="C:plasma membrane"/>
    <property type="evidence" value="ECO:0007669"/>
    <property type="project" value="UniProtKB-SubCell"/>
</dbReference>
<accession>A0A850NYE9</accession>
<keyword evidence="2 7" id="KW-0813">Transport</keyword>
<comment type="cofactor">
    <cofactor evidence="7">
        <name>heme b</name>
        <dbReference type="ChEBI" id="CHEBI:60344"/>
    </cofactor>
    <text evidence="7">Binds 1 heme b (iron(II)-protoporphyrin IX) group per subunit.</text>
</comment>
<feature type="transmembrane region" description="Helical" evidence="7">
    <location>
        <begin position="179"/>
        <end position="198"/>
    </location>
</feature>
<comment type="cofactor">
    <cofactor evidence="7">
        <name>FMN</name>
        <dbReference type="ChEBI" id="CHEBI:58210"/>
    </cofactor>
    <text evidence="7">Binds 1 FMN per subunit.</text>
</comment>
<comment type="function">
    <text evidence="7">Part of the MsrPQ system that repairs oxidized periplasmic proteins containing methionine sulfoxide residues (Met-O), using respiratory chain electrons. Thus protects these proteins from oxidative-stress damage caused by reactive species of oxygen and chlorine generated by the host defense mechanisms. MsrPQ is essential for the maintenance of envelope integrity under bleach stress, rescuing a wide series of structurally unrelated periplasmic proteins from methionine oxidation. MsrQ provides electrons for reduction to the reductase catalytic subunit MsrP, using the quinone pool of the respiratory chain.</text>
</comment>
<dbReference type="EMBL" id="JACHXV010000003">
    <property type="protein sequence ID" value="MBB3173269.1"/>
    <property type="molecule type" value="Genomic_DNA"/>
</dbReference>
<name>A0A850NYE9_9PROT</name>
<keyword evidence="7" id="KW-1003">Cell membrane</keyword>
<keyword evidence="6 7" id="KW-0472">Membrane</keyword>
<evidence type="ECO:0000313" key="12">
    <source>
        <dbReference type="Proteomes" id="UP000565205"/>
    </source>
</evidence>
<feature type="transmembrane region" description="Helical" evidence="7">
    <location>
        <begin position="153"/>
        <end position="173"/>
    </location>
</feature>
<evidence type="ECO:0000256" key="3">
    <source>
        <dbReference type="ARBA" id="ARBA00022692"/>
    </source>
</evidence>
<evidence type="ECO:0000256" key="4">
    <source>
        <dbReference type="ARBA" id="ARBA00022989"/>
    </source>
</evidence>
<comment type="caution">
    <text evidence="10">The sequence shown here is derived from an EMBL/GenBank/DDBJ whole genome shotgun (WGS) entry which is preliminary data.</text>
</comment>
<evidence type="ECO:0000313" key="10">
    <source>
        <dbReference type="EMBL" id="NVN31768.1"/>
    </source>
</evidence>
<feature type="transmembrane region" description="Helical" evidence="7">
    <location>
        <begin position="55"/>
        <end position="75"/>
    </location>
</feature>
<gene>
    <name evidence="7" type="primary">msrQ</name>
    <name evidence="9" type="ORF">FHR90_001087</name>
    <name evidence="10" type="ORF">HUK83_15680</name>
</gene>
<feature type="transmembrane region" description="Helical" evidence="7">
    <location>
        <begin position="253"/>
        <end position="272"/>
    </location>
</feature>
<evidence type="ECO:0000256" key="2">
    <source>
        <dbReference type="ARBA" id="ARBA00022448"/>
    </source>
</evidence>
<protein>
    <recommendedName>
        <fullName evidence="7">Protein-methionine-sulfoxide reductase heme-binding subunit MsrQ</fullName>
    </recommendedName>
    <alternativeName>
        <fullName evidence="7">Flavocytochrome MsrQ</fullName>
    </alternativeName>
</protein>
<evidence type="ECO:0000256" key="6">
    <source>
        <dbReference type="ARBA" id="ARBA00023136"/>
    </source>
</evidence>
<feature type="transmembrane region" description="Helical" evidence="7">
    <location>
        <begin position="125"/>
        <end position="146"/>
    </location>
</feature>
<dbReference type="GO" id="GO:0009055">
    <property type="term" value="F:electron transfer activity"/>
    <property type="evidence" value="ECO:0007669"/>
    <property type="project" value="UniProtKB-UniRule"/>
</dbReference>
<feature type="transmembrane region" description="Helical" evidence="7">
    <location>
        <begin position="210"/>
        <end position="230"/>
    </location>
</feature>
<keyword evidence="11" id="KW-1185">Reference proteome</keyword>
<dbReference type="GO" id="GO:0016679">
    <property type="term" value="F:oxidoreductase activity, acting on diphenols and related substances as donors"/>
    <property type="evidence" value="ECO:0007669"/>
    <property type="project" value="TreeGrafter"/>
</dbReference>
<evidence type="ECO:0000256" key="7">
    <source>
        <dbReference type="HAMAP-Rule" id="MF_01207"/>
    </source>
</evidence>
<keyword evidence="7" id="KW-0479">Metal-binding</keyword>
<feature type="transmembrane region" description="Helical" evidence="7">
    <location>
        <begin position="16"/>
        <end position="35"/>
    </location>
</feature>
<evidence type="ECO:0000313" key="9">
    <source>
        <dbReference type="EMBL" id="MBB3173269.1"/>
    </source>
</evidence>
<keyword evidence="4 7" id="KW-1133">Transmembrane helix</keyword>
<proteinExistence type="inferred from homology"/>
<dbReference type="GO" id="GO:0020037">
    <property type="term" value="F:heme binding"/>
    <property type="evidence" value="ECO:0007669"/>
    <property type="project" value="UniProtKB-UniRule"/>
</dbReference>
<evidence type="ECO:0000313" key="11">
    <source>
        <dbReference type="Proteomes" id="UP000557688"/>
    </source>
</evidence>
<sequence length="276" mass="30602">MSATTRTALANRRLKRAATVLCLLPAVWMAVRWIWGDRLGVPIGPRAVHREMHLAGMWTLRLLLVTLAITPLRAITGWNRITVTRRIFGVATALYGGLHLVLYVVDRNFDLARVGSELIHRRYLTVGAIALLGLAVLGITSTDGWLRRLGRRWVSLHRAVFVIAVLASLHFFMQKKFDVSEPVFYAGLLAWLLIWRLWPRRKAGEVRILALTGLAGVLAAGAIEYLWYAIATHADAGRIVATEFNPALAPRPGAQVALAALAVVVFGALVRLRRSR</sequence>
<keyword evidence="7" id="KW-0288">FMN</keyword>
<keyword evidence="7" id="KW-0285">Flavoprotein</keyword>
<keyword evidence="5 7" id="KW-0408">Iron</keyword>
<dbReference type="InterPro" id="IPR022837">
    <property type="entry name" value="MsrQ-like"/>
</dbReference>
<keyword evidence="3 7" id="KW-0812">Transmembrane</keyword>
<evidence type="ECO:0000256" key="1">
    <source>
        <dbReference type="ARBA" id="ARBA00004141"/>
    </source>
</evidence>
<comment type="subunit">
    <text evidence="7">Heterodimer of a catalytic subunit (MsrP) and a heme-binding subunit (MsrQ).</text>
</comment>
<feature type="domain" description="Ferric oxidoreductase" evidence="8">
    <location>
        <begin position="55"/>
        <end position="167"/>
    </location>
</feature>
<dbReference type="GO" id="GO:0046872">
    <property type="term" value="F:metal ion binding"/>
    <property type="evidence" value="ECO:0007669"/>
    <property type="project" value="UniProtKB-KW"/>
</dbReference>
<comment type="similarity">
    <text evidence="7">Belongs to the MsrQ family.</text>
</comment>
<dbReference type="InterPro" id="IPR013130">
    <property type="entry name" value="Fe3_Rdtase_TM_dom"/>
</dbReference>
<keyword evidence="7" id="KW-0349">Heme</keyword>
<evidence type="ECO:0000256" key="5">
    <source>
        <dbReference type="ARBA" id="ARBA00023004"/>
    </source>
</evidence>
<comment type="subcellular location">
    <subcellularLocation>
        <location evidence="7">Cell membrane</location>
        <topology evidence="7">Multi-pass membrane protein</topology>
    </subcellularLocation>
    <subcellularLocation>
        <location evidence="1">Membrane</location>
        <topology evidence="1">Multi-pass membrane protein</topology>
    </subcellularLocation>
</comment>
<dbReference type="PANTHER" id="PTHR36964">
    <property type="entry name" value="PROTEIN-METHIONINE-SULFOXIDE REDUCTASE HEME-BINDING SUBUNIT MSRQ"/>
    <property type="match status" value="1"/>
</dbReference>
<dbReference type="EMBL" id="JABXXQ010000491">
    <property type="protein sequence ID" value="NVN31768.1"/>
    <property type="molecule type" value="Genomic_DNA"/>
</dbReference>
<dbReference type="GO" id="GO:0010181">
    <property type="term" value="F:FMN binding"/>
    <property type="evidence" value="ECO:0007669"/>
    <property type="project" value="UniProtKB-UniRule"/>
</dbReference>
<dbReference type="Proteomes" id="UP000557688">
    <property type="component" value="Unassembled WGS sequence"/>
</dbReference>
<dbReference type="RefSeq" id="WP_176626307.1">
    <property type="nucleotide sequence ID" value="NZ_JABXXQ010000491.1"/>
</dbReference>
<keyword evidence="7" id="KW-0249">Electron transport</keyword>
<dbReference type="Pfam" id="PF01794">
    <property type="entry name" value="Ferric_reduct"/>
    <property type="match status" value="1"/>
</dbReference>
<organism evidence="10 12">
    <name type="scientific">Endobacter medicaginis</name>
    <dbReference type="NCBI Taxonomy" id="1181271"/>
    <lineage>
        <taxon>Bacteria</taxon>
        <taxon>Pseudomonadati</taxon>
        <taxon>Pseudomonadota</taxon>
        <taxon>Alphaproteobacteria</taxon>
        <taxon>Acetobacterales</taxon>
        <taxon>Acetobacteraceae</taxon>
        <taxon>Endobacter</taxon>
    </lineage>
</organism>
<comment type="caution">
    <text evidence="7">Lacks conserved residue(s) required for the propagation of feature annotation.</text>
</comment>
<dbReference type="Proteomes" id="UP000565205">
    <property type="component" value="Unassembled WGS sequence"/>
</dbReference>
<evidence type="ECO:0000259" key="8">
    <source>
        <dbReference type="Pfam" id="PF01794"/>
    </source>
</evidence>
<reference evidence="9 11" key="2">
    <citation type="submission" date="2020-08" db="EMBL/GenBank/DDBJ databases">
        <title>Genomic Encyclopedia of Type Strains, Phase III (KMG-III): the genomes of soil and plant-associated and newly described type strains.</title>
        <authorList>
            <person name="Whitman W."/>
        </authorList>
    </citation>
    <scope>NUCLEOTIDE SEQUENCE [LARGE SCALE GENOMIC DNA]</scope>
    <source>
        <strain evidence="9 11">CECT 8088</strain>
    </source>
</reference>
<feature type="transmembrane region" description="Helical" evidence="7">
    <location>
        <begin position="87"/>
        <end position="105"/>
    </location>
</feature>
<dbReference type="HAMAP" id="MF_01207">
    <property type="entry name" value="MsrQ"/>
    <property type="match status" value="1"/>
</dbReference>